<keyword evidence="14" id="KW-1185">Reference proteome</keyword>
<dbReference type="RefSeq" id="WP_074589047.1">
    <property type="nucleotide sequence ID" value="NZ_FNEI01000008.1"/>
</dbReference>
<dbReference type="GO" id="GO:0046872">
    <property type="term" value="F:metal ion binding"/>
    <property type="evidence" value="ECO:0007669"/>
    <property type="project" value="UniProtKB-KW"/>
</dbReference>
<dbReference type="SUPFAM" id="SSF51735">
    <property type="entry name" value="NAD(P)-binding Rossmann-fold domains"/>
    <property type="match status" value="1"/>
</dbReference>
<reference evidence="14" key="1">
    <citation type="submission" date="2016-10" db="EMBL/GenBank/DDBJ databases">
        <authorList>
            <person name="Varghese N."/>
            <person name="Submissions S."/>
        </authorList>
    </citation>
    <scope>NUCLEOTIDE SEQUENCE [LARGE SCALE GENOMIC DNA]</scope>
    <source>
        <strain evidence="14">CGMCC 1.10783</strain>
    </source>
</reference>
<dbReference type="InterPro" id="IPR019802">
    <property type="entry name" value="GlycHydrolase_4_CS"/>
</dbReference>
<dbReference type="STRING" id="1045773.SAMN05216555_1085"/>
<evidence type="ECO:0000259" key="12">
    <source>
        <dbReference type="Pfam" id="PF11975"/>
    </source>
</evidence>
<dbReference type="InterPro" id="IPR015955">
    <property type="entry name" value="Lactate_DH/Glyco_Ohase_4_C"/>
</dbReference>
<feature type="active site" description="Proton acceptor" evidence="7">
    <location>
        <position position="249"/>
    </location>
</feature>
<dbReference type="AlphaFoldDB" id="A0A1G8RP60"/>
<evidence type="ECO:0000256" key="6">
    <source>
        <dbReference type="ARBA" id="ARBA00023295"/>
    </source>
</evidence>
<keyword evidence="4 11" id="KW-0520">NAD</keyword>
<dbReference type="InterPro" id="IPR036291">
    <property type="entry name" value="NAD(P)-bd_dom_sf"/>
</dbReference>
<protein>
    <submittedName>
        <fullName evidence="13">6-phospho-beta-glucosidase</fullName>
    </submittedName>
</protein>
<keyword evidence="3 11" id="KW-0378">Hydrolase</keyword>
<evidence type="ECO:0000256" key="1">
    <source>
        <dbReference type="ARBA" id="ARBA00010141"/>
    </source>
</evidence>
<dbReference type="InterPro" id="IPR022616">
    <property type="entry name" value="Glyco_hydro_4_C"/>
</dbReference>
<feature type="site" description="Increases basicity of active site Tyr" evidence="10">
    <location>
        <position position="106"/>
    </location>
</feature>
<keyword evidence="5 9" id="KW-0464">Manganese</keyword>
<feature type="domain" description="Glycosyl hydrolase family 4 C-terminal" evidence="12">
    <location>
        <begin position="195"/>
        <end position="438"/>
    </location>
</feature>
<dbReference type="InterPro" id="IPR001088">
    <property type="entry name" value="Glyco_hydro_4"/>
</dbReference>
<keyword evidence="9" id="KW-0533">Nickel</keyword>
<feature type="binding site" evidence="8">
    <location>
        <position position="90"/>
    </location>
    <ligand>
        <name>substrate</name>
    </ligand>
</feature>
<dbReference type="SUPFAM" id="SSF56327">
    <property type="entry name" value="LDH C-terminal domain-like"/>
    <property type="match status" value="1"/>
</dbReference>
<dbReference type="GO" id="GO:0005975">
    <property type="term" value="P:carbohydrate metabolic process"/>
    <property type="evidence" value="ECO:0007669"/>
    <property type="project" value="InterPro"/>
</dbReference>
<evidence type="ECO:0000313" key="14">
    <source>
        <dbReference type="Proteomes" id="UP000182130"/>
    </source>
</evidence>
<comment type="similarity">
    <text evidence="1 11">Belongs to the glycosyl hydrolase 4 family.</text>
</comment>
<feature type="binding site" evidence="8">
    <location>
        <position position="144"/>
    </location>
    <ligand>
        <name>substrate</name>
    </ligand>
</feature>
<dbReference type="Gene3D" id="3.40.50.720">
    <property type="entry name" value="NAD(P)-binding Rossmann-like Domain"/>
    <property type="match status" value="1"/>
</dbReference>
<organism evidence="13 14">
    <name type="scientific">Arthrobacter cupressi</name>
    <dbReference type="NCBI Taxonomy" id="1045773"/>
    <lineage>
        <taxon>Bacteria</taxon>
        <taxon>Bacillati</taxon>
        <taxon>Actinomycetota</taxon>
        <taxon>Actinomycetes</taxon>
        <taxon>Micrococcales</taxon>
        <taxon>Micrococcaceae</taxon>
        <taxon>Arthrobacter</taxon>
    </lineage>
</organism>
<proteinExistence type="inferred from homology"/>
<dbReference type="Gene3D" id="3.90.110.10">
    <property type="entry name" value="Lactate dehydrogenase/glycoside hydrolase, family 4, C-terminal"/>
    <property type="match status" value="1"/>
</dbReference>
<dbReference type="EMBL" id="FNEI01000008">
    <property type="protein sequence ID" value="SDJ18180.1"/>
    <property type="molecule type" value="Genomic_DNA"/>
</dbReference>
<evidence type="ECO:0000313" key="13">
    <source>
        <dbReference type="EMBL" id="SDJ18180.1"/>
    </source>
</evidence>
<feature type="binding site" evidence="9">
    <location>
        <position position="165"/>
    </location>
    <ligand>
        <name>Mn(2+)</name>
        <dbReference type="ChEBI" id="CHEBI:29035"/>
    </ligand>
</feature>
<evidence type="ECO:0000256" key="3">
    <source>
        <dbReference type="ARBA" id="ARBA00022801"/>
    </source>
</evidence>
<evidence type="ECO:0000256" key="9">
    <source>
        <dbReference type="PIRSR" id="PIRSR601088-3"/>
    </source>
</evidence>
<evidence type="ECO:0000256" key="8">
    <source>
        <dbReference type="PIRSR" id="PIRSR601088-2"/>
    </source>
</evidence>
<evidence type="ECO:0000256" key="11">
    <source>
        <dbReference type="RuleBase" id="RU361152"/>
    </source>
</evidence>
<evidence type="ECO:0000256" key="4">
    <source>
        <dbReference type="ARBA" id="ARBA00023027"/>
    </source>
</evidence>
<feature type="binding site" evidence="9">
    <location>
        <position position="200"/>
    </location>
    <ligand>
        <name>Mn(2+)</name>
        <dbReference type="ChEBI" id="CHEBI:29035"/>
    </ligand>
</feature>
<accession>A0A1G8RP60</accession>
<dbReference type="Pfam" id="PF02056">
    <property type="entry name" value="Glyco_hydro_4"/>
    <property type="match status" value="1"/>
</dbReference>
<gene>
    <name evidence="13" type="ORF">SAMN05216555_1085</name>
</gene>
<evidence type="ECO:0000256" key="7">
    <source>
        <dbReference type="PIRSR" id="PIRSR601088-1"/>
    </source>
</evidence>
<dbReference type="Pfam" id="PF11975">
    <property type="entry name" value="Glyco_hydro_4C"/>
    <property type="match status" value="1"/>
</dbReference>
<feature type="active site" description="Proton donor" evidence="7">
    <location>
        <position position="166"/>
    </location>
</feature>
<comment type="cofactor">
    <cofactor evidence="11">
        <name>NAD(+)</name>
        <dbReference type="ChEBI" id="CHEBI:57540"/>
    </cofactor>
    <text evidence="11">Binds 1 NAD(+) per subunit.</text>
</comment>
<dbReference type="PANTHER" id="PTHR32092">
    <property type="entry name" value="6-PHOSPHO-BETA-GLUCOSIDASE-RELATED"/>
    <property type="match status" value="1"/>
</dbReference>
<dbReference type="Proteomes" id="UP000182130">
    <property type="component" value="Unassembled WGS sequence"/>
</dbReference>
<evidence type="ECO:0000256" key="5">
    <source>
        <dbReference type="ARBA" id="ARBA00023211"/>
    </source>
</evidence>
<keyword evidence="9" id="KW-0170">Cobalt</keyword>
<dbReference type="GO" id="GO:0004553">
    <property type="term" value="F:hydrolase activity, hydrolyzing O-glycosyl compounds"/>
    <property type="evidence" value="ECO:0007669"/>
    <property type="project" value="InterPro"/>
</dbReference>
<dbReference type="GO" id="GO:0016616">
    <property type="term" value="F:oxidoreductase activity, acting on the CH-OH group of donors, NAD or NADP as acceptor"/>
    <property type="evidence" value="ECO:0007669"/>
    <property type="project" value="InterPro"/>
</dbReference>
<dbReference type="PANTHER" id="PTHR32092:SF5">
    <property type="entry name" value="6-PHOSPHO-BETA-GLUCOSIDASE"/>
    <property type="match status" value="1"/>
</dbReference>
<dbReference type="CDD" id="cd05296">
    <property type="entry name" value="GH4_P_beta_glucosidase"/>
    <property type="match status" value="1"/>
</dbReference>
<evidence type="ECO:0000256" key="2">
    <source>
        <dbReference type="ARBA" id="ARBA00022723"/>
    </source>
</evidence>
<keyword evidence="9" id="KW-0408">Iron</keyword>
<evidence type="ECO:0000256" key="10">
    <source>
        <dbReference type="PIRSR" id="PIRSR601088-4"/>
    </source>
</evidence>
<keyword evidence="2 9" id="KW-0479">Metal-binding</keyword>
<dbReference type="OrthoDB" id="9767022at2"/>
<sequence length="462" mass="48826">MILTLLGGGGFRVPLVHSALLRDRRPGRVTELRLFDHDAGRLAVVARVLEEQAAGMPDAPRVRRFTELADALPGTDFIFSAIRVGGMAGRAADERIALEHGVIGQETVGAGGISYALRTIPVVAEIARAVRTHAPDAWFINFTNPAGVITEVLNSLLGGRVVGICDSPAGLARRSLAAAGFPDLDVYGAGVGIDYIGLNHLGWLRGLTVDGADVLPELLADAAAVESFEEGRLFGAPWLQALGAVPNEYLHYYYFRRENLLAEQEASLSRGAYLSRQQAAFYAAGAGDQAAGSALQLWEQCRLDREQTYMSDNRDAAGTFERDTADLQGGGYEGVALAIMRALSGADGASAGEGAGETRLILNMPNAGTLPGLDSDAVIEAPCLVGADGIRLLPAEPLPGYAAGLVTTVKAVERATIEAALGGDRNAAYRALAMHPLVDSVRVAHALLDAYTDHFKELAYLR</sequence>
<keyword evidence="6 11" id="KW-0326">Glycosidase</keyword>
<name>A0A1G8RP60_9MICC</name>
<dbReference type="PRINTS" id="PR00732">
    <property type="entry name" value="GLHYDRLASE4"/>
</dbReference>
<dbReference type="PROSITE" id="PS01324">
    <property type="entry name" value="GLYCOSYL_HYDROL_F4"/>
    <property type="match status" value="1"/>
</dbReference>